<evidence type="ECO:0008006" key="4">
    <source>
        <dbReference type="Google" id="ProtNLM"/>
    </source>
</evidence>
<feature type="compositionally biased region" description="Low complexity" evidence="1">
    <location>
        <begin position="35"/>
        <end position="57"/>
    </location>
</feature>
<feature type="region of interest" description="Disordered" evidence="1">
    <location>
        <begin position="24"/>
        <end position="68"/>
    </location>
</feature>
<accession>A0A812T2Q6</accession>
<proteinExistence type="predicted"/>
<name>A0A812T2Q6_9DINO</name>
<protein>
    <recommendedName>
        <fullName evidence="4">C3H1-type domain-containing protein</fullName>
    </recommendedName>
</protein>
<evidence type="ECO:0000313" key="2">
    <source>
        <dbReference type="EMBL" id="CAE7503299.1"/>
    </source>
</evidence>
<reference evidence="2" key="1">
    <citation type="submission" date="2021-02" db="EMBL/GenBank/DDBJ databases">
        <authorList>
            <person name="Dougan E. K."/>
            <person name="Rhodes N."/>
            <person name="Thang M."/>
            <person name="Chan C."/>
        </authorList>
    </citation>
    <scope>NUCLEOTIDE SEQUENCE</scope>
</reference>
<dbReference type="Proteomes" id="UP000604046">
    <property type="component" value="Unassembled WGS sequence"/>
</dbReference>
<dbReference type="OrthoDB" id="10479811at2759"/>
<feature type="region of interest" description="Disordered" evidence="1">
    <location>
        <begin position="271"/>
        <end position="317"/>
    </location>
</feature>
<keyword evidence="3" id="KW-1185">Reference proteome</keyword>
<feature type="compositionally biased region" description="Polar residues" evidence="1">
    <location>
        <begin position="304"/>
        <end position="317"/>
    </location>
</feature>
<feature type="compositionally biased region" description="Low complexity" evidence="1">
    <location>
        <begin position="290"/>
        <end position="303"/>
    </location>
</feature>
<dbReference type="EMBL" id="CAJNDS010002506">
    <property type="protein sequence ID" value="CAE7503299.1"/>
    <property type="molecule type" value="Genomic_DNA"/>
</dbReference>
<feature type="region of interest" description="Disordered" evidence="1">
    <location>
        <begin position="106"/>
        <end position="135"/>
    </location>
</feature>
<comment type="caution">
    <text evidence="2">The sequence shown here is derived from an EMBL/GenBank/DDBJ whole genome shotgun (WGS) entry which is preliminary data.</text>
</comment>
<gene>
    <name evidence="2" type="ORF">SNAT2548_LOCUS28188</name>
</gene>
<evidence type="ECO:0000313" key="3">
    <source>
        <dbReference type="Proteomes" id="UP000604046"/>
    </source>
</evidence>
<sequence length="317" mass="34708">MDAPGSLDMHFHMVQVRNTFLEVQTQEDVERKSTSSRPRSKSWTGSSSSNSCNENSSADAEKEQWYAVTTSGQAHHSVFEENSSSASSALESVSTSWENALHEFNNSAAPTTRRLQPPLPPAPAPKDNAQAAQAVQSRIEAIEEFLEEDYQPQYGQSIGAKGHGRGKCTPCTRILVRPGCDFGARCMFCHLEHSHHTDSKKNRHRPCKAARQQYKQTIQKVYEEYKDNPERKKKALEKIAETSPYMRSLLKGLGEKDEDEVLARLGQAVEEELSAPRVPGLQPPGEVPLSSASAASASASSASPTPKSQGGKSLISL</sequence>
<dbReference type="AlphaFoldDB" id="A0A812T2Q6"/>
<organism evidence="2 3">
    <name type="scientific">Symbiodinium natans</name>
    <dbReference type="NCBI Taxonomy" id="878477"/>
    <lineage>
        <taxon>Eukaryota</taxon>
        <taxon>Sar</taxon>
        <taxon>Alveolata</taxon>
        <taxon>Dinophyceae</taxon>
        <taxon>Suessiales</taxon>
        <taxon>Symbiodiniaceae</taxon>
        <taxon>Symbiodinium</taxon>
    </lineage>
</organism>
<evidence type="ECO:0000256" key="1">
    <source>
        <dbReference type="SAM" id="MobiDB-lite"/>
    </source>
</evidence>